<comment type="similarity">
    <text evidence="1">Belongs to the short-chain dehydrogenases/reductases (SDR) family.</text>
</comment>
<dbReference type="PRINTS" id="PR00080">
    <property type="entry name" value="SDRFAMILY"/>
</dbReference>
<reference evidence="3" key="1">
    <citation type="submission" date="2023-07" db="EMBL/GenBank/DDBJ databases">
        <title>Sorghum-associated microbial communities from plants grown in Nebraska, USA.</title>
        <authorList>
            <person name="Schachtman D."/>
        </authorList>
    </citation>
    <scope>NUCLEOTIDE SEQUENCE</scope>
    <source>
        <strain evidence="3">DS2114</strain>
    </source>
</reference>
<dbReference type="PANTHER" id="PTHR24321">
    <property type="entry name" value="DEHYDROGENASES, SHORT CHAIN"/>
    <property type="match status" value="1"/>
</dbReference>
<dbReference type="Gene3D" id="3.40.50.720">
    <property type="entry name" value="NAD(P)-binding Rossmann-like Domain"/>
    <property type="match status" value="1"/>
</dbReference>
<dbReference type="CDD" id="cd05233">
    <property type="entry name" value="SDR_c"/>
    <property type="match status" value="1"/>
</dbReference>
<protein>
    <submittedName>
        <fullName evidence="3">NAD(P)-dependent dehydrogenase (Short-subunit alcohol dehydrogenase family)</fullName>
    </submittedName>
</protein>
<evidence type="ECO:0000313" key="3">
    <source>
        <dbReference type="EMBL" id="MDR6428023.1"/>
    </source>
</evidence>
<dbReference type="GO" id="GO:0016491">
    <property type="term" value="F:oxidoreductase activity"/>
    <property type="evidence" value="ECO:0007669"/>
    <property type="project" value="UniProtKB-KW"/>
</dbReference>
<gene>
    <name evidence="3" type="ORF">J2738_004178</name>
</gene>
<keyword evidence="2" id="KW-0560">Oxidoreductase</keyword>
<dbReference type="InterPro" id="IPR002347">
    <property type="entry name" value="SDR_fam"/>
</dbReference>
<sequence length="259" mass="27796">MSKRFQNKVVIATGAASGLGLATARMFVEEGARVVLVDLNEAEVTEAARQLREEGGDAEAVVGDVSDARTVKAAVTAATKHVDRVDVLFNNAAIDPWNATSLEETNAETWHQVIDVNLKSAYMFIQAVLPFMRKAGGGAIVNTASTAGLKASPRESVYGISKAALVQMTKSVARDHAREGIRSNCICPGFLEKVMTDRREDMTDELLARRSERASGLVPMGREGRYEEVARAVLFLADSNDSSYITGASLVIDGGFTLV</sequence>
<dbReference type="AlphaFoldDB" id="A0AAE3XYQ7"/>
<dbReference type="PRINTS" id="PR00081">
    <property type="entry name" value="GDHRDH"/>
</dbReference>
<dbReference type="NCBIfam" id="NF005559">
    <property type="entry name" value="PRK07231.1"/>
    <property type="match status" value="1"/>
</dbReference>
<evidence type="ECO:0000313" key="4">
    <source>
        <dbReference type="Proteomes" id="UP001184828"/>
    </source>
</evidence>
<evidence type="ECO:0000256" key="1">
    <source>
        <dbReference type="ARBA" id="ARBA00006484"/>
    </source>
</evidence>
<dbReference type="EMBL" id="JAVDQZ010000006">
    <property type="protein sequence ID" value="MDR6428023.1"/>
    <property type="molecule type" value="Genomic_DNA"/>
</dbReference>
<dbReference type="FunFam" id="3.40.50.720:FF:000084">
    <property type="entry name" value="Short-chain dehydrogenase reductase"/>
    <property type="match status" value="1"/>
</dbReference>
<proteinExistence type="inferred from homology"/>
<evidence type="ECO:0000256" key="2">
    <source>
        <dbReference type="ARBA" id="ARBA00023002"/>
    </source>
</evidence>
<dbReference type="Pfam" id="PF13561">
    <property type="entry name" value="adh_short_C2"/>
    <property type="match status" value="1"/>
</dbReference>
<dbReference type="InterPro" id="IPR020904">
    <property type="entry name" value="Sc_DH/Rdtase_CS"/>
</dbReference>
<dbReference type="RefSeq" id="WP_309928909.1">
    <property type="nucleotide sequence ID" value="NZ_JAVDQZ010000006.1"/>
</dbReference>
<accession>A0AAE3XYQ7</accession>
<dbReference type="SUPFAM" id="SSF51735">
    <property type="entry name" value="NAD(P)-binding Rossmann-fold domains"/>
    <property type="match status" value="1"/>
</dbReference>
<name>A0AAE3XYQ7_VARPD</name>
<organism evidence="3 4">
    <name type="scientific">Variovorax paradoxus</name>
    <dbReference type="NCBI Taxonomy" id="34073"/>
    <lineage>
        <taxon>Bacteria</taxon>
        <taxon>Pseudomonadati</taxon>
        <taxon>Pseudomonadota</taxon>
        <taxon>Betaproteobacteria</taxon>
        <taxon>Burkholderiales</taxon>
        <taxon>Comamonadaceae</taxon>
        <taxon>Variovorax</taxon>
    </lineage>
</organism>
<dbReference type="PROSITE" id="PS00061">
    <property type="entry name" value="ADH_SHORT"/>
    <property type="match status" value="1"/>
</dbReference>
<dbReference type="InterPro" id="IPR036291">
    <property type="entry name" value="NAD(P)-bd_dom_sf"/>
</dbReference>
<dbReference type="PANTHER" id="PTHR24321:SF8">
    <property type="entry name" value="ESTRADIOL 17-BETA-DEHYDROGENASE 8-RELATED"/>
    <property type="match status" value="1"/>
</dbReference>
<comment type="caution">
    <text evidence="3">The sequence shown here is derived from an EMBL/GenBank/DDBJ whole genome shotgun (WGS) entry which is preliminary data.</text>
</comment>
<dbReference type="Proteomes" id="UP001184828">
    <property type="component" value="Unassembled WGS sequence"/>
</dbReference>